<evidence type="ECO:0000313" key="3">
    <source>
        <dbReference type="Proteomes" id="UP000736335"/>
    </source>
</evidence>
<dbReference type="NCBIfam" id="TIGR02464">
    <property type="entry name" value="ribofla_fusion"/>
    <property type="match status" value="1"/>
</dbReference>
<dbReference type="CDD" id="cd15457">
    <property type="entry name" value="NADAR"/>
    <property type="match status" value="1"/>
</dbReference>
<evidence type="ECO:0000313" key="2">
    <source>
        <dbReference type="EMBL" id="KAF9791865.1"/>
    </source>
</evidence>
<feature type="domain" description="NADAR" evidence="1">
    <location>
        <begin position="10"/>
        <end position="176"/>
    </location>
</feature>
<reference evidence="2" key="1">
    <citation type="journal article" date="2020" name="Nat. Commun.">
        <title>Large-scale genome sequencing of mycorrhizal fungi provides insights into the early evolution of symbiotic traits.</title>
        <authorList>
            <person name="Miyauchi S."/>
            <person name="Kiss E."/>
            <person name="Kuo A."/>
            <person name="Drula E."/>
            <person name="Kohler A."/>
            <person name="Sanchez-Garcia M."/>
            <person name="Morin E."/>
            <person name="Andreopoulos B."/>
            <person name="Barry K.W."/>
            <person name="Bonito G."/>
            <person name="Buee M."/>
            <person name="Carver A."/>
            <person name="Chen C."/>
            <person name="Cichocki N."/>
            <person name="Clum A."/>
            <person name="Culley D."/>
            <person name="Crous P.W."/>
            <person name="Fauchery L."/>
            <person name="Girlanda M."/>
            <person name="Hayes R.D."/>
            <person name="Keri Z."/>
            <person name="LaButti K."/>
            <person name="Lipzen A."/>
            <person name="Lombard V."/>
            <person name="Magnuson J."/>
            <person name="Maillard F."/>
            <person name="Murat C."/>
            <person name="Nolan M."/>
            <person name="Ohm R.A."/>
            <person name="Pangilinan J."/>
            <person name="Pereira M.F."/>
            <person name="Perotto S."/>
            <person name="Peter M."/>
            <person name="Pfister S."/>
            <person name="Riley R."/>
            <person name="Sitrit Y."/>
            <person name="Stielow J.B."/>
            <person name="Szollosi G."/>
            <person name="Zifcakova L."/>
            <person name="Stursova M."/>
            <person name="Spatafora J.W."/>
            <person name="Tedersoo L."/>
            <person name="Vaario L.M."/>
            <person name="Yamada A."/>
            <person name="Yan M."/>
            <person name="Wang P."/>
            <person name="Xu J."/>
            <person name="Bruns T."/>
            <person name="Baldrian P."/>
            <person name="Vilgalys R."/>
            <person name="Dunand C."/>
            <person name="Henrissat B."/>
            <person name="Grigoriev I.V."/>
            <person name="Hibbett D."/>
            <person name="Nagy L.G."/>
            <person name="Martin F.M."/>
        </authorList>
    </citation>
    <scope>NUCLEOTIDE SEQUENCE</scope>
    <source>
        <strain evidence="2">UH-Tt-Lm1</strain>
    </source>
</reference>
<dbReference type="Proteomes" id="UP000736335">
    <property type="component" value="Unassembled WGS sequence"/>
</dbReference>
<comment type="caution">
    <text evidence="2">The sequence shown here is derived from an EMBL/GenBank/DDBJ whole genome shotgun (WGS) entry which is preliminary data.</text>
</comment>
<protein>
    <recommendedName>
        <fullName evidence="1">NADAR domain-containing protein</fullName>
    </recommendedName>
</protein>
<dbReference type="Pfam" id="PF08719">
    <property type="entry name" value="NADAR"/>
    <property type="match status" value="1"/>
</dbReference>
<dbReference type="Gene3D" id="1.10.357.40">
    <property type="entry name" value="YbiA-like"/>
    <property type="match status" value="1"/>
</dbReference>
<organism evidence="2 3">
    <name type="scientific">Thelephora terrestris</name>
    <dbReference type="NCBI Taxonomy" id="56493"/>
    <lineage>
        <taxon>Eukaryota</taxon>
        <taxon>Fungi</taxon>
        <taxon>Dikarya</taxon>
        <taxon>Basidiomycota</taxon>
        <taxon>Agaricomycotina</taxon>
        <taxon>Agaricomycetes</taxon>
        <taxon>Thelephorales</taxon>
        <taxon>Thelephoraceae</taxon>
        <taxon>Thelephora</taxon>
    </lineage>
</organism>
<evidence type="ECO:0000259" key="1">
    <source>
        <dbReference type="Pfam" id="PF08719"/>
    </source>
</evidence>
<dbReference type="OrthoDB" id="206452at2759"/>
<dbReference type="AlphaFoldDB" id="A0A9P6LB02"/>
<proteinExistence type="predicted"/>
<dbReference type="InterPro" id="IPR037238">
    <property type="entry name" value="YbiA-like_sf"/>
</dbReference>
<dbReference type="EMBL" id="WIUZ02000001">
    <property type="protein sequence ID" value="KAF9791865.1"/>
    <property type="molecule type" value="Genomic_DNA"/>
</dbReference>
<name>A0A9P6LB02_9AGAM</name>
<gene>
    <name evidence="2" type="ORF">BJ322DRAFT_996776</name>
</gene>
<sequence>MPRSKTDYLFFWRPQDPNGWAGQWSRSAFTAPLSAAIPHASSTPHTFPTAEHWIMACKAALFSDTATLELILEETTKAETEPRDIKALGRKVACFDEDTWVEHREEIVYRGNLYKFGQNEELKEALLGTGDLILVEASPLDKIWGIGFTGDKAMENREKWGLNLLGIALMRVRGELAKKEQDSGTEAKL</sequence>
<dbReference type="SUPFAM" id="SSF143990">
    <property type="entry name" value="YbiA-like"/>
    <property type="match status" value="1"/>
</dbReference>
<reference evidence="2" key="2">
    <citation type="submission" date="2020-11" db="EMBL/GenBank/DDBJ databases">
        <authorList>
            <consortium name="DOE Joint Genome Institute"/>
            <person name="Kuo A."/>
            <person name="Miyauchi S."/>
            <person name="Kiss E."/>
            <person name="Drula E."/>
            <person name="Kohler A."/>
            <person name="Sanchez-Garcia M."/>
            <person name="Andreopoulos B."/>
            <person name="Barry K.W."/>
            <person name="Bonito G."/>
            <person name="Buee M."/>
            <person name="Carver A."/>
            <person name="Chen C."/>
            <person name="Cichocki N."/>
            <person name="Clum A."/>
            <person name="Culley D."/>
            <person name="Crous P.W."/>
            <person name="Fauchery L."/>
            <person name="Girlanda M."/>
            <person name="Hayes R."/>
            <person name="Keri Z."/>
            <person name="Labutti K."/>
            <person name="Lipzen A."/>
            <person name="Lombard V."/>
            <person name="Magnuson J."/>
            <person name="Maillard F."/>
            <person name="Morin E."/>
            <person name="Murat C."/>
            <person name="Nolan M."/>
            <person name="Ohm R."/>
            <person name="Pangilinan J."/>
            <person name="Pereira M."/>
            <person name="Perotto S."/>
            <person name="Peter M."/>
            <person name="Riley R."/>
            <person name="Sitrit Y."/>
            <person name="Stielow B."/>
            <person name="Szollosi G."/>
            <person name="Zifcakova L."/>
            <person name="Stursova M."/>
            <person name="Spatafora J.W."/>
            <person name="Tedersoo L."/>
            <person name="Vaario L.-M."/>
            <person name="Yamada A."/>
            <person name="Yan M."/>
            <person name="Wang P."/>
            <person name="Xu J."/>
            <person name="Bruns T."/>
            <person name="Baldrian P."/>
            <person name="Vilgalys R."/>
            <person name="Henrissat B."/>
            <person name="Grigoriev I.V."/>
            <person name="Hibbett D."/>
            <person name="Nagy L.G."/>
            <person name="Martin F.M."/>
        </authorList>
    </citation>
    <scope>NUCLEOTIDE SEQUENCE</scope>
    <source>
        <strain evidence="2">UH-Tt-Lm1</strain>
    </source>
</reference>
<keyword evidence="3" id="KW-1185">Reference proteome</keyword>
<dbReference type="InterPro" id="IPR012816">
    <property type="entry name" value="NADAR"/>
</dbReference>
<accession>A0A9P6LB02</accession>